<keyword evidence="2" id="KW-1185">Reference proteome</keyword>
<name>A0A269Y056_9PROT</name>
<evidence type="ECO:0000313" key="1">
    <source>
        <dbReference type="EMBL" id="PAK78888.1"/>
    </source>
</evidence>
<gene>
    <name evidence="1" type="ORF">B8X00_03090</name>
</gene>
<comment type="caution">
    <text evidence="1">The sequence shown here is derived from an EMBL/GenBank/DDBJ whole genome shotgun (WGS) entry which is preliminary data.</text>
</comment>
<reference evidence="1 2" key="1">
    <citation type="submission" date="2017-04" db="EMBL/GenBank/DDBJ databases">
        <title>Kefir bacterial isolates.</title>
        <authorList>
            <person name="Kim Y."/>
            <person name="Blasche S."/>
            <person name="Patil K.R."/>
        </authorList>
    </citation>
    <scope>NUCLEOTIDE SEQUENCE [LARGE SCALE GENOMIC DNA]</scope>
    <source>
        <strain evidence="1 2">KR</strain>
    </source>
</reference>
<dbReference type="EMBL" id="NCXK01000002">
    <property type="protein sequence ID" value="PAK78888.1"/>
    <property type="molecule type" value="Genomic_DNA"/>
</dbReference>
<accession>A0A269Y056</accession>
<protein>
    <submittedName>
        <fullName evidence="1">Uncharacterized protein</fullName>
    </submittedName>
</protein>
<dbReference type="Proteomes" id="UP000216151">
    <property type="component" value="Unassembled WGS sequence"/>
</dbReference>
<dbReference type="AlphaFoldDB" id="A0A269Y056"/>
<evidence type="ECO:0000313" key="2">
    <source>
        <dbReference type="Proteomes" id="UP000216151"/>
    </source>
</evidence>
<sequence length="82" mass="9928">MIYIRQSRNSKGLITSHFCRKFTIDYIIFSEINKKFIFMRIINIQNIELFFVSHTVINYANFSPLTHISMPIQVFYIDIYLR</sequence>
<organism evidence="1 2">
    <name type="scientific">Acetobacter fabarum</name>
    <dbReference type="NCBI Taxonomy" id="483199"/>
    <lineage>
        <taxon>Bacteria</taxon>
        <taxon>Pseudomonadati</taxon>
        <taxon>Pseudomonadota</taxon>
        <taxon>Alphaproteobacteria</taxon>
        <taxon>Acetobacterales</taxon>
        <taxon>Acetobacteraceae</taxon>
        <taxon>Acetobacter</taxon>
    </lineage>
</organism>
<proteinExistence type="predicted"/>